<dbReference type="Pfam" id="PF00249">
    <property type="entry name" value="Myb_DNA-binding"/>
    <property type="match status" value="1"/>
</dbReference>
<feature type="domain" description="Myb-like" evidence="5">
    <location>
        <begin position="5"/>
        <end position="63"/>
    </location>
</feature>
<evidence type="ECO:0000256" key="2">
    <source>
        <dbReference type="PROSITE-ProRule" id="PRU00035"/>
    </source>
</evidence>
<feature type="compositionally biased region" description="Polar residues" evidence="3">
    <location>
        <begin position="277"/>
        <end position="286"/>
    </location>
</feature>
<dbReference type="InterPro" id="IPR036427">
    <property type="entry name" value="Bromodomain-like_sf"/>
</dbReference>
<gene>
    <name evidence="6" type="ORF">TIFTF001_014877</name>
</gene>
<feature type="compositionally biased region" description="Basic and acidic residues" evidence="3">
    <location>
        <begin position="121"/>
        <end position="145"/>
    </location>
</feature>
<reference evidence="6" key="1">
    <citation type="submission" date="2023-07" db="EMBL/GenBank/DDBJ databases">
        <title>draft genome sequence of fig (Ficus carica).</title>
        <authorList>
            <person name="Takahashi T."/>
            <person name="Nishimura K."/>
        </authorList>
    </citation>
    <scope>NUCLEOTIDE SEQUENCE</scope>
</reference>
<feature type="compositionally biased region" description="Polar residues" evidence="3">
    <location>
        <begin position="540"/>
        <end position="553"/>
    </location>
</feature>
<feature type="region of interest" description="Disordered" evidence="3">
    <location>
        <begin position="121"/>
        <end position="310"/>
    </location>
</feature>
<dbReference type="EMBL" id="BTGU01000021">
    <property type="protein sequence ID" value="GMN45689.1"/>
    <property type="molecule type" value="Genomic_DNA"/>
</dbReference>
<feature type="compositionally biased region" description="Low complexity" evidence="3">
    <location>
        <begin position="567"/>
        <end position="580"/>
    </location>
</feature>
<keyword evidence="7" id="KW-1185">Reference proteome</keyword>
<dbReference type="AlphaFoldDB" id="A0AA87ZXP7"/>
<dbReference type="InterPro" id="IPR009057">
    <property type="entry name" value="Homeodomain-like_sf"/>
</dbReference>
<dbReference type="PANTHER" id="PTHR37888:SF11">
    <property type="entry name" value="DNA-BINDING BROMODOMAIN-CONTAINING PROTEIN"/>
    <property type="match status" value="1"/>
</dbReference>
<feature type="compositionally biased region" description="Basic and acidic residues" evidence="3">
    <location>
        <begin position="262"/>
        <end position="272"/>
    </location>
</feature>
<feature type="compositionally biased region" description="Basic and acidic residues" evidence="3">
    <location>
        <begin position="240"/>
        <end position="252"/>
    </location>
</feature>
<dbReference type="CDD" id="cd04369">
    <property type="entry name" value="Bromodomain"/>
    <property type="match status" value="1"/>
</dbReference>
<dbReference type="SMART" id="SM00297">
    <property type="entry name" value="BROMO"/>
    <property type="match status" value="1"/>
</dbReference>
<name>A0AA87ZXP7_FICCA</name>
<dbReference type="Pfam" id="PF00439">
    <property type="entry name" value="Bromodomain"/>
    <property type="match status" value="1"/>
</dbReference>
<protein>
    <recommendedName>
        <fullName evidence="8">Bromo domain-containing protein</fullName>
    </recommendedName>
</protein>
<feature type="compositionally biased region" description="Low complexity" evidence="3">
    <location>
        <begin position="459"/>
        <end position="470"/>
    </location>
</feature>
<dbReference type="PROSITE" id="PS50014">
    <property type="entry name" value="BROMODOMAIN_2"/>
    <property type="match status" value="1"/>
</dbReference>
<evidence type="ECO:0000259" key="5">
    <source>
        <dbReference type="PROSITE" id="PS50090"/>
    </source>
</evidence>
<dbReference type="SUPFAM" id="SSF47370">
    <property type="entry name" value="Bromodomain"/>
    <property type="match status" value="1"/>
</dbReference>
<evidence type="ECO:0008006" key="8">
    <source>
        <dbReference type="Google" id="ProtNLM"/>
    </source>
</evidence>
<dbReference type="PANTHER" id="PTHR37888">
    <property type="entry name" value="DNA-BINDING BROMODOMAIN-CONTAINING PROTEIN"/>
    <property type="match status" value="1"/>
</dbReference>
<feature type="domain" description="Bromo" evidence="4">
    <location>
        <begin position="324"/>
        <end position="395"/>
    </location>
</feature>
<feature type="compositionally biased region" description="Basic and acidic residues" evidence="3">
    <location>
        <begin position="599"/>
        <end position="614"/>
    </location>
</feature>
<evidence type="ECO:0000256" key="3">
    <source>
        <dbReference type="SAM" id="MobiDB-lite"/>
    </source>
</evidence>
<evidence type="ECO:0000259" key="4">
    <source>
        <dbReference type="PROSITE" id="PS50014"/>
    </source>
</evidence>
<dbReference type="SMART" id="SM00717">
    <property type="entry name" value="SANT"/>
    <property type="match status" value="1"/>
</dbReference>
<proteinExistence type="predicted"/>
<dbReference type="Gene3D" id="1.20.920.10">
    <property type="entry name" value="Bromodomain-like"/>
    <property type="match status" value="1"/>
</dbReference>
<dbReference type="CDD" id="cd00167">
    <property type="entry name" value="SANT"/>
    <property type="match status" value="1"/>
</dbReference>
<comment type="caution">
    <text evidence="6">The sequence shown here is derived from an EMBL/GenBank/DDBJ whole genome shotgun (WGS) entry which is preliminary data.</text>
</comment>
<feature type="region of interest" description="Disordered" evidence="3">
    <location>
        <begin position="412"/>
        <end position="691"/>
    </location>
</feature>
<sequence length="691" mass="75470">MAKPNFPEKQTAWGTWEELLLASAVHRYGADSWDSVASELRKRSSTPYLLSPLSCKHKYLDLKRRFSQTAVVSSVAAADGVAGVTSIPFLDELRRLRVAELRREVERYDLSIVSLESKVEKLKEEREQGLKEREEKADLEKKDAETEPENASPENIAEKAASGEGSVHDARSVDESNSTNLKDDVAETGGAAIGKEPEPSEPAGGEPDRATECGKPVVEDSYDGSSETIAKGSAAVSPVRESEKVNSEKDGSGDGGGGGDSAESKGVEEGTKEACSSGMQSSTSLSRKNREEPDEPDAEDQSVATKRTHHVESKTLADFLEILRSHKSGSFFERRLDIQETPNYINMIRQHIDFEMVRIRLEEGWYSACKSKFFRDVLLALNNAIVFFGSKSRESRAALELRSLVLKEMAQRTTKQDSLPKEEARVPKPELEEGEQPSDILLRKPKLSVPMNACRKRSSITARAASTSSSGPEKKKEQTSALLDVKPAMSWKQSDKTSDTAEEFPGTKKKRKERFRAGTKNNSNKSSASRSNAENNKNSGANSNTGPSTRAGTSNENSASKSDKKNNSSNASGKKQSAANFLNRMKRGSSSNNGSLLETLKESENSRGRAEQKKNGGNKGNNNKQKEQASSRRASAGKQAKEQESPAKRTVGRPLKRPATAAAAAVPAKRIRQSVEKEATASRNAKKRSRK</sequence>
<dbReference type="Proteomes" id="UP001187192">
    <property type="component" value="Unassembled WGS sequence"/>
</dbReference>
<feature type="compositionally biased region" description="Basic and acidic residues" evidence="3">
    <location>
        <begin position="414"/>
        <end position="431"/>
    </location>
</feature>
<dbReference type="Gramene" id="FCD_00018239-RA">
    <property type="protein sequence ID" value="FCD_00018239-RA:cds"/>
    <property type="gene ID" value="FCD_00018239"/>
</dbReference>
<accession>A0AA87ZXP7</accession>
<dbReference type="SUPFAM" id="SSF46689">
    <property type="entry name" value="Homeodomain-like"/>
    <property type="match status" value="1"/>
</dbReference>
<evidence type="ECO:0000256" key="1">
    <source>
        <dbReference type="ARBA" id="ARBA00023117"/>
    </source>
</evidence>
<dbReference type="PROSITE" id="PS50090">
    <property type="entry name" value="MYB_LIKE"/>
    <property type="match status" value="1"/>
</dbReference>
<dbReference type="InterPro" id="IPR001487">
    <property type="entry name" value="Bromodomain"/>
</dbReference>
<evidence type="ECO:0000313" key="6">
    <source>
        <dbReference type="EMBL" id="GMN45689.1"/>
    </source>
</evidence>
<dbReference type="InterPro" id="IPR001005">
    <property type="entry name" value="SANT/Myb"/>
</dbReference>
<evidence type="ECO:0000313" key="7">
    <source>
        <dbReference type="Proteomes" id="UP001187192"/>
    </source>
</evidence>
<feature type="compositionally biased region" description="Low complexity" evidence="3">
    <location>
        <begin position="520"/>
        <end position="539"/>
    </location>
</feature>
<organism evidence="6 7">
    <name type="scientific">Ficus carica</name>
    <name type="common">Common fig</name>
    <dbReference type="NCBI Taxonomy" id="3494"/>
    <lineage>
        <taxon>Eukaryota</taxon>
        <taxon>Viridiplantae</taxon>
        <taxon>Streptophyta</taxon>
        <taxon>Embryophyta</taxon>
        <taxon>Tracheophyta</taxon>
        <taxon>Spermatophyta</taxon>
        <taxon>Magnoliopsida</taxon>
        <taxon>eudicotyledons</taxon>
        <taxon>Gunneridae</taxon>
        <taxon>Pentapetalae</taxon>
        <taxon>rosids</taxon>
        <taxon>fabids</taxon>
        <taxon>Rosales</taxon>
        <taxon>Moraceae</taxon>
        <taxon>Ficeae</taxon>
        <taxon>Ficus</taxon>
    </lineage>
</organism>
<feature type="compositionally biased region" description="Low complexity" evidence="3">
    <location>
        <begin position="658"/>
        <end position="668"/>
    </location>
</feature>
<keyword evidence="1 2" id="KW-0103">Bromodomain</keyword>